<feature type="domain" description="ABC3 transporter permease C-terminal" evidence="7">
    <location>
        <begin position="651"/>
        <end position="761"/>
    </location>
</feature>
<evidence type="ECO:0000256" key="6">
    <source>
        <dbReference type="SAM" id="Phobius"/>
    </source>
</evidence>
<name>A0ABW5X3I4_9FLAO</name>
<dbReference type="PANTHER" id="PTHR30572:SF18">
    <property type="entry name" value="ABC-TYPE MACROLIDE FAMILY EXPORT SYSTEM PERMEASE COMPONENT 2"/>
    <property type="match status" value="1"/>
</dbReference>
<dbReference type="Pfam" id="PF12704">
    <property type="entry name" value="MacB_PCD"/>
    <property type="match status" value="1"/>
</dbReference>
<organism evidence="9 10">
    <name type="scientific">Christiangramia antarctica</name>
    <dbReference type="NCBI Taxonomy" id="2058158"/>
    <lineage>
        <taxon>Bacteria</taxon>
        <taxon>Pseudomonadati</taxon>
        <taxon>Bacteroidota</taxon>
        <taxon>Flavobacteriia</taxon>
        <taxon>Flavobacteriales</taxon>
        <taxon>Flavobacteriaceae</taxon>
        <taxon>Christiangramia</taxon>
    </lineage>
</organism>
<evidence type="ECO:0000259" key="7">
    <source>
        <dbReference type="Pfam" id="PF02687"/>
    </source>
</evidence>
<dbReference type="Proteomes" id="UP001597438">
    <property type="component" value="Unassembled WGS sequence"/>
</dbReference>
<reference evidence="10" key="1">
    <citation type="journal article" date="2019" name="Int. J. Syst. Evol. Microbiol.">
        <title>The Global Catalogue of Microorganisms (GCM) 10K type strain sequencing project: providing services to taxonomists for standard genome sequencing and annotation.</title>
        <authorList>
            <consortium name="The Broad Institute Genomics Platform"/>
            <consortium name="The Broad Institute Genome Sequencing Center for Infectious Disease"/>
            <person name="Wu L."/>
            <person name="Ma J."/>
        </authorList>
    </citation>
    <scope>NUCLEOTIDE SEQUENCE [LARGE SCALE GENOMIC DNA]</scope>
    <source>
        <strain evidence="10">KCTC 52925</strain>
    </source>
</reference>
<feature type="transmembrane region" description="Helical" evidence="6">
    <location>
        <begin position="7"/>
        <end position="24"/>
    </location>
</feature>
<comment type="subcellular location">
    <subcellularLocation>
        <location evidence="1">Cell membrane</location>
        <topology evidence="1">Multi-pass membrane protein</topology>
    </subcellularLocation>
</comment>
<keyword evidence="5 6" id="KW-0472">Membrane</keyword>
<keyword evidence="10" id="KW-1185">Reference proteome</keyword>
<dbReference type="InterPro" id="IPR003838">
    <property type="entry name" value="ABC3_permease_C"/>
</dbReference>
<sequence>MAFLINSAGLSTGLAGVLLIFLWVRDEQNVDQFHQNDARLFEVITHYQEPNGNIGTGNFTSGLLAETLPNDMPEIELMVASRVLDDGMNVSIGRNSLKARVQYASEDYFKMFSYDLLQGITDQVLKNKNSIVLSDQMAIKLFGTTQDVVGKFLELGQDKKYQVSGVFKETQPNSSIQFDLVLPFEAYKENNNLATNWEANTVQSYIVLKEGTDINNFNKKIADYAYNKTTEASPFTIALRKYSDAYLYGKYENGKQVGGRIEYVRLFSLIALFILIIASINFMNLSTANASRRLREIGVKKTFGAKRGDLIFQFLGESVCMALLSLLGALVLVWITMPQFNEVTGKQLEFDFNFPLIVTILAITLLTGIIAGSYPALYLSAFKPIKVLKGKINNSFGEIWIRKGLVVFQFALSILLIVGVVVVYKQIEFVQNKNLGYDRENVLYVDIEGKIEENLETFLEQARNIPGIINAGSIGDHLVGGDLNGWIIDEWEGKDKTDRTSFQMRAVSTEMIETLGIKMKSGRTFSNDFSTDNSKIIFNEAAIEYMGLEDPIGKTISIQGTQLEILGVSKNFHFASLHEKVNPLFFVLQPSWTDKVMVKIETANVNKTIKNFEELYRSFNSGFPFEYHFLDEAYEAQYVAEQRVATLSKYFGGLAILISCLGLFGLAAFTAERRKKEIGIRKVLGQSASQVTMMLSGQFAQLVLISILIALPIAFLLADDWLSDFAYRIPLKVWYFLGAGLIALLIAMLTVVSQSIRAALANPVNSLRTE</sequence>
<gene>
    <name evidence="9" type="ORF">ACFSYS_06680</name>
</gene>
<keyword evidence="3 6" id="KW-0812">Transmembrane</keyword>
<keyword evidence="2" id="KW-1003">Cell membrane</keyword>
<dbReference type="Pfam" id="PF02687">
    <property type="entry name" value="FtsX"/>
    <property type="match status" value="2"/>
</dbReference>
<proteinExistence type="predicted"/>
<comment type="caution">
    <text evidence="9">The sequence shown here is derived from an EMBL/GenBank/DDBJ whole genome shotgun (WGS) entry which is preliminary data.</text>
</comment>
<dbReference type="RefSeq" id="WP_251741388.1">
    <property type="nucleotide sequence ID" value="NZ_JBHUOJ010000012.1"/>
</dbReference>
<evidence type="ECO:0000313" key="9">
    <source>
        <dbReference type="EMBL" id="MFD2832969.1"/>
    </source>
</evidence>
<evidence type="ECO:0000256" key="1">
    <source>
        <dbReference type="ARBA" id="ARBA00004651"/>
    </source>
</evidence>
<evidence type="ECO:0000256" key="5">
    <source>
        <dbReference type="ARBA" id="ARBA00023136"/>
    </source>
</evidence>
<dbReference type="InterPro" id="IPR050250">
    <property type="entry name" value="Macrolide_Exporter_MacB"/>
</dbReference>
<feature type="transmembrane region" description="Helical" evidence="6">
    <location>
        <begin position="650"/>
        <end position="671"/>
    </location>
</feature>
<feature type="transmembrane region" description="Helical" evidence="6">
    <location>
        <begin position="356"/>
        <end position="379"/>
    </location>
</feature>
<evidence type="ECO:0000313" key="10">
    <source>
        <dbReference type="Proteomes" id="UP001597438"/>
    </source>
</evidence>
<feature type="domain" description="ABC3 transporter permease C-terminal" evidence="7">
    <location>
        <begin position="269"/>
        <end position="380"/>
    </location>
</feature>
<feature type="domain" description="MacB-like periplasmic core" evidence="8">
    <location>
        <begin position="4"/>
        <end position="223"/>
    </location>
</feature>
<accession>A0ABW5X3I4</accession>
<keyword evidence="4 6" id="KW-1133">Transmembrane helix</keyword>
<feature type="transmembrane region" description="Helical" evidence="6">
    <location>
        <begin position="400"/>
        <end position="424"/>
    </location>
</feature>
<dbReference type="InterPro" id="IPR025857">
    <property type="entry name" value="MacB_PCD"/>
</dbReference>
<feature type="transmembrane region" description="Helical" evidence="6">
    <location>
        <begin position="699"/>
        <end position="718"/>
    </location>
</feature>
<dbReference type="PANTHER" id="PTHR30572">
    <property type="entry name" value="MEMBRANE COMPONENT OF TRANSPORTER-RELATED"/>
    <property type="match status" value="1"/>
</dbReference>
<feature type="transmembrane region" description="Helical" evidence="6">
    <location>
        <begin position="263"/>
        <end position="285"/>
    </location>
</feature>
<evidence type="ECO:0000259" key="8">
    <source>
        <dbReference type="Pfam" id="PF12704"/>
    </source>
</evidence>
<evidence type="ECO:0000256" key="2">
    <source>
        <dbReference type="ARBA" id="ARBA00022475"/>
    </source>
</evidence>
<evidence type="ECO:0000256" key="4">
    <source>
        <dbReference type="ARBA" id="ARBA00022989"/>
    </source>
</evidence>
<protein>
    <submittedName>
        <fullName evidence="9">ABC transporter permease</fullName>
    </submittedName>
</protein>
<evidence type="ECO:0000256" key="3">
    <source>
        <dbReference type="ARBA" id="ARBA00022692"/>
    </source>
</evidence>
<feature type="transmembrane region" description="Helical" evidence="6">
    <location>
        <begin position="310"/>
        <end position="336"/>
    </location>
</feature>
<dbReference type="EMBL" id="JBHUOJ010000012">
    <property type="protein sequence ID" value="MFD2832969.1"/>
    <property type="molecule type" value="Genomic_DNA"/>
</dbReference>
<feature type="transmembrane region" description="Helical" evidence="6">
    <location>
        <begin position="733"/>
        <end position="752"/>
    </location>
</feature>